<evidence type="ECO:0000256" key="1">
    <source>
        <dbReference type="SAM" id="MobiDB-lite"/>
    </source>
</evidence>
<keyword evidence="3" id="KW-0378">Hydrolase</keyword>
<dbReference type="InterPro" id="IPR001466">
    <property type="entry name" value="Beta-lactam-related"/>
</dbReference>
<protein>
    <submittedName>
        <fullName evidence="3">6-aminohexanoate hydrolase</fullName>
    </submittedName>
</protein>
<evidence type="ECO:0000313" key="4">
    <source>
        <dbReference type="Proteomes" id="UP000244446"/>
    </source>
</evidence>
<dbReference type="Gene3D" id="3.40.710.10">
    <property type="entry name" value="DD-peptidase/beta-lactamase superfamily"/>
    <property type="match status" value="1"/>
</dbReference>
<gene>
    <name evidence="3" type="ORF">DC366_13490</name>
</gene>
<dbReference type="InterPro" id="IPR050789">
    <property type="entry name" value="Diverse_Enzym_Activities"/>
</dbReference>
<feature type="region of interest" description="Disordered" evidence="1">
    <location>
        <begin position="1"/>
        <end position="38"/>
    </location>
</feature>
<feature type="domain" description="Beta-lactamase-related" evidence="2">
    <location>
        <begin position="105"/>
        <end position="386"/>
    </location>
</feature>
<dbReference type="InterPro" id="IPR012338">
    <property type="entry name" value="Beta-lactam/transpept-like"/>
</dbReference>
<dbReference type="Pfam" id="PF00144">
    <property type="entry name" value="Beta-lactamase"/>
    <property type="match status" value="1"/>
</dbReference>
<dbReference type="AlphaFoldDB" id="A0A2T7G4P7"/>
<dbReference type="PANTHER" id="PTHR43283:SF7">
    <property type="entry name" value="BETA-LACTAMASE-RELATED DOMAIN-CONTAINING PROTEIN"/>
    <property type="match status" value="1"/>
</dbReference>
<evidence type="ECO:0000313" key="3">
    <source>
        <dbReference type="EMBL" id="PVA09402.1"/>
    </source>
</evidence>
<reference evidence="3 4" key="1">
    <citation type="submission" date="2018-04" db="EMBL/GenBank/DDBJ databases">
        <title>Pelagivirga bohaiensis gen. nov., sp. nov., a bacterium isolated from the Bohai Sea.</title>
        <authorList>
            <person name="Ji X."/>
        </authorList>
    </citation>
    <scope>NUCLEOTIDE SEQUENCE [LARGE SCALE GENOMIC DNA]</scope>
    <source>
        <strain evidence="3 4">BH-SD19</strain>
    </source>
</reference>
<dbReference type="GO" id="GO:0016787">
    <property type="term" value="F:hydrolase activity"/>
    <property type="evidence" value="ECO:0007669"/>
    <property type="project" value="UniProtKB-KW"/>
</dbReference>
<dbReference type="SUPFAM" id="SSF56601">
    <property type="entry name" value="beta-lactamase/transpeptidase-like"/>
    <property type="match status" value="1"/>
</dbReference>
<dbReference type="EMBL" id="QCYH01000008">
    <property type="protein sequence ID" value="PVA09402.1"/>
    <property type="molecule type" value="Genomic_DNA"/>
</dbReference>
<dbReference type="OrthoDB" id="9814204at2"/>
<dbReference type="Proteomes" id="UP000244446">
    <property type="component" value="Unassembled WGS sequence"/>
</dbReference>
<sequence length="426" mass="46270">MNVPAAPAHPPSPLSAREQGIMEGFPPPPDKVPGPSNWDMPPFNRWSFQNMRSLFPTVDVRRGDGPVRPLAASSQEGLGGVTFQTLAGAECTVDDWLDQSYTDGFLVMSRGKVVLERYLNDMHGHTPHLSQSVAKSIVGTLAGVLHGEGALDLHAPILDLLPELGESGYAGATLGQVLDMRSGARFTEDYNTPGSDMTRIDIASGWRPPLPGEPAPTIRDVIQTLPGVRPHGEAFSYRSIETDVVAWALERAGGASLAQLLSSRIWQHLGAERDGFFTVDKAGTALADGGFNATLRDYARFGLMMLQGGAVEGRQVVPEAWVRASARGDTAAFGEPYTATSPHGAYSRQWWIHDARRGDFMARGVFGQLIYLDPQTEFMAVKLSTWPDFLIHSYTIDMLSAVTALRDALSAPDAGPRKFASFLRRR</sequence>
<keyword evidence="4" id="KW-1185">Reference proteome</keyword>
<comment type="caution">
    <text evidence="3">The sequence shown here is derived from an EMBL/GenBank/DDBJ whole genome shotgun (WGS) entry which is preliminary data.</text>
</comment>
<name>A0A2T7G4P7_9RHOB</name>
<proteinExistence type="predicted"/>
<organism evidence="3 4">
    <name type="scientific">Pelagivirga sediminicola</name>
    <dbReference type="NCBI Taxonomy" id="2170575"/>
    <lineage>
        <taxon>Bacteria</taxon>
        <taxon>Pseudomonadati</taxon>
        <taxon>Pseudomonadota</taxon>
        <taxon>Alphaproteobacteria</taxon>
        <taxon>Rhodobacterales</taxon>
        <taxon>Paracoccaceae</taxon>
        <taxon>Pelagivirga</taxon>
    </lineage>
</organism>
<dbReference type="PANTHER" id="PTHR43283">
    <property type="entry name" value="BETA-LACTAMASE-RELATED"/>
    <property type="match status" value="1"/>
</dbReference>
<evidence type="ECO:0000259" key="2">
    <source>
        <dbReference type="Pfam" id="PF00144"/>
    </source>
</evidence>
<accession>A0A2T7G4P7</accession>